<evidence type="ECO:0000256" key="4">
    <source>
        <dbReference type="SAM" id="Coils"/>
    </source>
</evidence>
<dbReference type="SUPFAM" id="SSF52540">
    <property type="entry name" value="P-loop containing nucleoside triphosphate hydrolases"/>
    <property type="match status" value="2"/>
</dbReference>
<feature type="domain" description="ABC transporter" evidence="5">
    <location>
        <begin position="2"/>
        <end position="220"/>
    </location>
</feature>
<evidence type="ECO:0000256" key="1">
    <source>
        <dbReference type="ARBA" id="ARBA00022737"/>
    </source>
</evidence>
<organism evidence="6 7">
    <name type="scientific">Hujiaoplasma nucleasis</name>
    <dbReference type="NCBI Taxonomy" id="2725268"/>
    <lineage>
        <taxon>Bacteria</taxon>
        <taxon>Bacillati</taxon>
        <taxon>Mycoplasmatota</taxon>
        <taxon>Mollicutes</taxon>
        <taxon>Candidatus Izemoplasmatales</taxon>
        <taxon>Hujiaoplasmataceae</taxon>
        <taxon>Hujiaoplasma</taxon>
    </lineage>
</organism>
<keyword evidence="7" id="KW-1185">Reference proteome</keyword>
<dbReference type="Gene3D" id="3.40.50.300">
    <property type="entry name" value="P-loop containing nucleotide triphosphate hydrolases"/>
    <property type="match status" value="2"/>
</dbReference>
<dbReference type="EMBL" id="CP051151">
    <property type="protein sequence ID" value="QLY39876.1"/>
    <property type="molecule type" value="Genomic_DNA"/>
</dbReference>
<dbReference type="AlphaFoldDB" id="A0A7L6N0U9"/>
<keyword evidence="3 6" id="KW-0067">ATP-binding</keyword>
<dbReference type="GO" id="GO:0016887">
    <property type="term" value="F:ATP hydrolysis activity"/>
    <property type="evidence" value="ECO:0007669"/>
    <property type="project" value="InterPro"/>
</dbReference>
<gene>
    <name evidence="6" type="ORF">HF295_02965</name>
</gene>
<feature type="coiled-coil region" evidence="4">
    <location>
        <begin position="219"/>
        <end position="246"/>
    </location>
</feature>
<dbReference type="PANTHER" id="PTHR19211:SF14">
    <property type="entry name" value="ATP-BINDING CASSETTE SUB-FAMILY F MEMBER 1"/>
    <property type="match status" value="1"/>
</dbReference>
<dbReference type="KEGG" id="tbk:HF295_02965"/>
<protein>
    <submittedName>
        <fullName evidence="6">ABC-F family ATP-binding cassette domain-containing protein</fullName>
    </submittedName>
</protein>
<dbReference type="Pfam" id="PF00005">
    <property type="entry name" value="ABC_tran"/>
    <property type="match status" value="2"/>
</dbReference>
<dbReference type="Proteomes" id="UP000512167">
    <property type="component" value="Chromosome"/>
</dbReference>
<dbReference type="InterPro" id="IPR003593">
    <property type="entry name" value="AAA+_ATPase"/>
</dbReference>
<proteinExistence type="predicted"/>
<accession>A0A7L6N0U9</accession>
<dbReference type="GO" id="GO:0005524">
    <property type="term" value="F:ATP binding"/>
    <property type="evidence" value="ECO:0007669"/>
    <property type="project" value="UniProtKB-KW"/>
</dbReference>
<dbReference type="PANTHER" id="PTHR19211">
    <property type="entry name" value="ATP-BINDING TRANSPORT PROTEIN-RELATED"/>
    <property type="match status" value="1"/>
</dbReference>
<feature type="domain" description="ABC transporter" evidence="5">
    <location>
        <begin position="314"/>
        <end position="502"/>
    </location>
</feature>
<dbReference type="RefSeq" id="WP_312032365.1">
    <property type="nucleotide sequence ID" value="NZ_CP051151.1"/>
</dbReference>
<reference evidence="6 7" key="1">
    <citation type="submission" date="2020-04" db="EMBL/GenBank/DDBJ databases">
        <authorList>
            <person name="Zheng R.K."/>
            <person name="Sun C.M."/>
        </authorList>
    </citation>
    <scope>NUCLEOTIDE SEQUENCE [LARGE SCALE GENOMIC DNA]</scope>
    <source>
        <strain evidence="7">zrk29</strain>
    </source>
</reference>
<evidence type="ECO:0000313" key="7">
    <source>
        <dbReference type="Proteomes" id="UP000512167"/>
    </source>
</evidence>
<dbReference type="InterPro" id="IPR027417">
    <property type="entry name" value="P-loop_NTPase"/>
</dbReference>
<evidence type="ECO:0000313" key="6">
    <source>
        <dbReference type="EMBL" id="QLY39876.1"/>
    </source>
</evidence>
<evidence type="ECO:0000256" key="3">
    <source>
        <dbReference type="ARBA" id="ARBA00022840"/>
    </source>
</evidence>
<name>A0A7L6N0U9_9MOLU</name>
<dbReference type="InterPro" id="IPR003439">
    <property type="entry name" value="ABC_transporter-like_ATP-bd"/>
</dbReference>
<dbReference type="CDD" id="cd03221">
    <property type="entry name" value="ABCF_EF-3"/>
    <property type="match status" value="1"/>
</dbReference>
<keyword evidence="4" id="KW-0175">Coiled coil</keyword>
<keyword evidence="2" id="KW-0547">Nucleotide-binding</keyword>
<evidence type="ECO:0000256" key="2">
    <source>
        <dbReference type="ARBA" id="ARBA00022741"/>
    </source>
</evidence>
<dbReference type="InterPro" id="IPR050611">
    <property type="entry name" value="ABCF"/>
</dbReference>
<keyword evidence="1" id="KW-0677">Repeat</keyword>
<sequence>MLTIKNLSIKDNVFDYEMIHNLNFTLQENDKIAIIGSEGTGKSTLLKLLAGFPLNYIDYEGEVICHTKIVYVDQNISNRWNLYTLYEYFYKQDDIFRIQADLRKTLALFALDYNTIIDRHINTLSGGEKVKCALALAIARKPDILLLDEPSNDLDFQTIEFLENFMNHTQIPLFFISHDQRLLENVANGIIHLQHVHKQMLCKTFVYRGKYKDYKNLYFRKYESDLQIARKQRSDYQAKMKKFRQIYQKVEYQQNQAVRNPELARLLKKKIKSLKSQESRFLKEKETWIDIPELEEPMHIFFDGESKINHKKRIIEIDINHFLLPNHNTIERIYLNLRGNEACVIYGQNGVGKSTLIKAIIKYLDQQGIHYAYIPQDYMELLERGMSVIEYLNKKQSKYPDYRIRQILGQLGFKRDEMEAKCEDLSEGQKLKILLLLMVSIESEIIILDEPTRNISPINQDEIYDLFLQYQGAILAVSHDRLFIESVFDRIFELREDALVEI</sequence>
<evidence type="ECO:0000259" key="5">
    <source>
        <dbReference type="PROSITE" id="PS50893"/>
    </source>
</evidence>
<dbReference type="SMART" id="SM00382">
    <property type="entry name" value="AAA"/>
    <property type="match status" value="2"/>
</dbReference>
<dbReference type="PROSITE" id="PS50893">
    <property type="entry name" value="ABC_TRANSPORTER_2"/>
    <property type="match status" value="2"/>
</dbReference>